<reference evidence="1 2" key="1">
    <citation type="journal article" date="2020" name="Nat. Food">
        <title>A phased Vanilla planifolia genome enables genetic improvement of flavour and production.</title>
        <authorList>
            <person name="Hasing T."/>
            <person name="Tang H."/>
            <person name="Brym M."/>
            <person name="Khazi F."/>
            <person name="Huang T."/>
            <person name="Chambers A.H."/>
        </authorList>
    </citation>
    <scope>NUCLEOTIDE SEQUENCE [LARGE SCALE GENOMIC DNA]</scope>
    <source>
        <tissue evidence="1">Leaf</tissue>
    </source>
</reference>
<evidence type="ECO:0000313" key="2">
    <source>
        <dbReference type="Proteomes" id="UP000636800"/>
    </source>
</evidence>
<evidence type="ECO:0000313" key="1">
    <source>
        <dbReference type="EMBL" id="KAG0460991.1"/>
    </source>
</evidence>
<dbReference type="AlphaFoldDB" id="A0A835UIU1"/>
<name>A0A835UIU1_VANPL</name>
<dbReference type="Proteomes" id="UP000636800">
    <property type="component" value="Chromosome 11"/>
</dbReference>
<gene>
    <name evidence="1" type="ORF">HPP92_021288</name>
</gene>
<proteinExistence type="predicted"/>
<dbReference type="OrthoDB" id="881013at2759"/>
<organism evidence="1 2">
    <name type="scientific">Vanilla planifolia</name>
    <name type="common">Vanilla</name>
    <dbReference type="NCBI Taxonomy" id="51239"/>
    <lineage>
        <taxon>Eukaryota</taxon>
        <taxon>Viridiplantae</taxon>
        <taxon>Streptophyta</taxon>
        <taxon>Embryophyta</taxon>
        <taxon>Tracheophyta</taxon>
        <taxon>Spermatophyta</taxon>
        <taxon>Magnoliopsida</taxon>
        <taxon>Liliopsida</taxon>
        <taxon>Asparagales</taxon>
        <taxon>Orchidaceae</taxon>
        <taxon>Vanilloideae</taxon>
        <taxon>Vanilleae</taxon>
        <taxon>Vanilla</taxon>
    </lineage>
</organism>
<comment type="caution">
    <text evidence="1">The sequence shown here is derived from an EMBL/GenBank/DDBJ whole genome shotgun (WGS) entry which is preliminary data.</text>
</comment>
<accession>A0A835UIU1</accession>
<protein>
    <submittedName>
        <fullName evidence="1">Uncharacterized protein</fullName>
    </submittedName>
</protein>
<keyword evidence="2" id="KW-1185">Reference proteome</keyword>
<dbReference type="EMBL" id="JADCNL010000011">
    <property type="protein sequence ID" value="KAG0460991.1"/>
    <property type="molecule type" value="Genomic_DNA"/>
</dbReference>
<sequence length="172" mass="18873">MDIHLKEKLECWSKVCLQCLCPLVPEQASEGSDGAWQRADTGKAKWCWRRVSPELKGSGTKAVAARSVNSRWGCSTGGGQRAIMRVRSRKGEWETGGSLAPGVKKVTPSCSRSTSTAAVHVNDELPVATGGEEAIHLEEMYILENWKAINVASTILFNKKDMLILEKIMNNN</sequence>